<keyword evidence="4 5" id="KW-0472">Membrane</keyword>
<keyword evidence="3 5" id="KW-1133">Transmembrane helix</keyword>
<comment type="subcellular location">
    <subcellularLocation>
        <location evidence="1">Membrane</location>
        <topology evidence="1">Multi-pass membrane protein</topology>
    </subcellularLocation>
</comment>
<dbReference type="PANTHER" id="PTHR43229:SF6">
    <property type="entry name" value="ABC-TYPE MULTIDRUG TRANSPORT SYSTEM, PERMEASE COMPONENT"/>
    <property type="match status" value="1"/>
</dbReference>
<gene>
    <name evidence="7" type="ORF">JJN12_08420</name>
</gene>
<dbReference type="RefSeq" id="WP_208429263.1">
    <property type="nucleotide sequence ID" value="NZ_JAEPRJ010000001.1"/>
</dbReference>
<protein>
    <submittedName>
        <fullName evidence="7">ABC transporter permease</fullName>
    </submittedName>
</protein>
<accession>A0ABS1J0Y6</accession>
<feature type="transmembrane region" description="Helical" evidence="5">
    <location>
        <begin position="126"/>
        <end position="145"/>
    </location>
</feature>
<feature type="transmembrane region" description="Helical" evidence="5">
    <location>
        <begin position="90"/>
        <end position="114"/>
    </location>
</feature>
<evidence type="ECO:0000256" key="2">
    <source>
        <dbReference type="ARBA" id="ARBA00022692"/>
    </source>
</evidence>
<dbReference type="EMBL" id="JAEPRJ010000001">
    <property type="protein sequence ID" value="MBK5897800.1"/>
    <property type="molecule type" value="Genomic_DNA"/>
</dbReference>
<keyword evidence="2 5" id="KW-0812">Transmembrane</keyword>
<evidence type="ECO:0000256" key="4">
    <source>
        <dbReference type="ARBA" id="ARBA00023136"/>
    </source>
</evidence>
<reference evidence="7 8" key="1">
    <citation type="submission" date="2021-01" db="EMBL/GenBank/DDBJ databases">
        <title>Isolation and description of Catonella massiliensis sp. nov., a novel Catonella species, isolated from a stable periodontitis subject.</title>
        <authorList>
            <person name="Antezack A."/>
            <person name="Boxberger M."/>
            <person name="La Scola B."/>
            <person name="Monnet-Corti V."/>
        </authorList>
    </citation>
    <scope>NUCLEOTIDE SEQUENCE [LARGE SCALE GENOMIC DNA]</scope>
    <source>
        <strain evidence="7 8">Marseille-Q4567</strain>
    </source>
</reference>
<organism evidence="7 8">
    <name type="scientific">Catonella massiliensis</name>
    <dbReference type="NCBI Taxonomy" id="2799636"/>
    <lineage>
        <taxon>Bacteria</taxon>
        <taxon>Bacillati</taxon>
        <taxon>Bacillota</taxon>
        <taxon>Clostridia</taxon>
        <taxon>Lachnospirales</taxon>
        <taxon>Lachnospiraceae</taxon>
        <taxon>Catonella</taxon>
    </lineage>
</organism>
<dbReference type="Pfam" id="PF01061">
    <property type="entry name" value="ABC2_membrane"/>
    <property type="match status" value="1"/>
</dbReference>
<dbReference type="Proteomes" id="UP000604730">
    <property type="component" value="Unassembled WGS sequence"/>
</dbReference>
<evidence type="ECO:0000256" key="3">
    <source>
        <dbReference type="ARBA" id="ARBA00022989"/>
    </source>
</evidence>
<keyword evidence="8" id="KW-1185">Reference proteome</keyword>
<feature type="transmembrane region" description="Helical" evidence="5">
    <location>
        <begin position="157"/>
        <end position="180"/>
    </location>
</feature>
<feature type="domain" description="ABC-2 type transporter transmembrane" evidence="6">
    <location>
        <begin position="3"/>
        <end position="192"/>
    </location>
</feature>
<dbReference type="InterPro" id="IPR051784">
    <property type="entry name" value="Nod_factor_ABC_transporter"/>
</dbReference>
<evidence type="ECO:0000256" key="1">
    <source>
        <dbReference type="ARBA" id="ARBA00004141"/>
    </source>
</evidence>
<name>A0ABS1J0Y6_9FIRM</name>
<sequence>MNLIKAEFRKTLTEAISYYPDYIVGLITDFFVLIIVINTEGNTTEKVFGYILWILASGVISEASMCISTEKQLGTLQNIMIKPYSIAQIVTVKTIVWFSINVIKAIITMVVAMIFFGIDNLFRLEYLYIVILVCIGIMGLSYVLASVTLMFTKVASFVNIISYGFLFLSGSIVKIPDFLVYTNPISYGVKYASVILKNGIWVMDTVIFLIICGSWLLVGYLIFRFMFNRCKQFKWTY</sequence>
<proteinExistence type="predicted"/>
<feature type="transmembrane region" description="Helical" evidence="5">
    <location>
        <begin position="200"/>
        <end position="223"/>
    </location>
</feature>
<feature type="transmembrane region" description="Helical" evidence="5">
    <location>
        <begin position="21"/>
        <end position="38"/>
    </location>
</feature>
<comment type="caution">
    <text evidence="7">The sequence shown here is derived from an EMBL/GenBank/DDBJ whole genome shotgun (WGS) entry which is preliminary data.</text>
</comment>
<evidence type="ECO:0000259" key="6">
    <source>
        <dbReference type="Pfam" id="PF01061"/>
    </source>
</evidence>
<evidence type="ECO:0000313" key="8">
    <source>
        <dbReference type="Proteomes" id="UP000604730"/>
    </source>
</evidence>
<evidence type="ECO:0000256" key="5">
    <source>
        <dbReference type="SAM" id="Phobius"/>
    </source>
</evidence>
<dbReference type="PANTHER" id="PTHR43229">
    <property type="entry name" value="NODULATION PROTEIN J"/>
    <property type="match status" value="1"/>
</dbReference>
<evidence type="ECO:0000313" key="7">
    <source>
        <dbReference type="EMBL" id="MBK5897800.1"/>
    </source>
</evidence>
<dbReference type="InterPro" id="IPR013525">
    <property type="entry name" value="ABC2_TM"/>
</dbReference>